<comment type="cofactor">
    <cofactor evidence="13">
        <name>heme b</name>
        <dbReference type="ChEBI" id="CHEBI:60344"/>
    </cofactor>
    <text evidence="13">Binds 1 heme b (iron(II)-protoporphyrin IX) group non-covalently per subunit.</text>
</comment>
<keyword evidence="8" id="KW-0456">Lyase</keyword>
<evidence type="ECO:0000259" key="14">
    <source>
        <dbReference type="Pfam" id="PF04261"/>
    </source>
</evidence>
<dbReference type="InterPro" id="IPR006311">
    <property type="entry name" value="TAT_signal"/>
</dbReference>
<dbReference type="NCBIfam" id="TIGR01412">
    <property type="entry name" value="tat_substr_1"/>
    <property type="match status" value="1"/>
</dbReference>
<feature type="domain" description="Dyp-type peroxidase C-terminal" evidence="15">
    <location>
        <begin position="228"/>
        <end position="412"/>
    </location>
</feature>
<keyword evidence="7 13" id="KW-0408">Iron</keyword>
<accession>A0ABX7PNP1</accession>
<keyword evidence="6 13" id="KW-0560">Oxidoreductase</keyword>
<proteinExistence type="inferred from homology"/>
<evidence type="ECO:0000256" key="12">
    <source>
        <dbReference type="ARBA" id="ARBA00048856"/>
    </source>
</evidence>
<keyword evidence="17" id="KW-1185">Reference proteome</keyword>
<dbReference type="PROSITE" id="PS51318">
    <property type="entry name" value="TAT"/>
    <property type="match status" value="1"/>
</dbReference>
<evidence type="ECO:0000256" key="4">
    <source>
        <dbReference type="ARBA" id="ARBA00022723"/>
    </source>
</evidence>
<keyword evidence="4 13" id="KW-0479">Metal-binding</keyword>
<dbReference type="InterPro" id="IPR006313">
    <property type="entry name" value="EfeB/EfeN"/>
</dbReference>
<protein>
    <recommendedName>
        <fullName evidence="10 13">Deferrochelatase</fullName>
        <ecNumber evidence="13">1.11.1.-</ecNumber>
    </recommendedName>
    <alternativeName>
        <fullName evidence="11 13">Peroxidase EfeB</fullName>
    </alternativeName>
</protein>
<dbReference type="EC" id="1.11.1.-" evidence="13"/>
<dbReference type="NCBIfam" id="TIGR01413">
    <property type="entry name" value="Dyp_perox_fam"/>
    <property type="match status" value="1"/>
</dbReference>
<name>A0ABX7PNP1_9ACTN</name>
<sequence length="424" mass="44803">MTAAGGPARLSRRGLLGGGAAAAGVAGAFAAGRLTAPETTPVAGPVASYPFHGERQAGIVTPAQDRLHFVALDVTTDDRDELVALLKAWTEAAARMTNGESAGPVGAVDGPGNVPPDDTGEALDLPPSGLTITFGFGQGLFVDADGKDRFGIADRRPEALEQLPRFSADVLDPARSDGDICIQACADDPQVAVHAIRNLVRIGFGTTAVRWSQLGFGRTSTTSTSQSTPRNLFGFKDGTANIKAEETAALDEHVWVGAEDDPRAGWLAGGSYLVTRRINMTIEVWDRQPLESQEQFVGRTKGSGAPLSGGEEFTEPDFAMSGSNGPIIPTDAHVRVVHPDANDGVRILRRGYNFVDGSNDVGGLDAGLFFIAYLRDPRTHFIPLQRAMSRNDALMEYLRFTGQALFAVPPGVAEGEYVGQALFA</sequence>
<evidence type="ECO:0000313" key="16">
    <source>
        <dbReference type="EMBL" id="QSR27444.1"/>
    </source>
</evidence>
<gene>
    <name evidence="16" type="ORF">CFH99_17625</name>
</gene>
<comment type="catalytic activity">
    <reaction evidence="12">
        <text>heme b + 2 H(+) = protoporphyrin IX + Fe(2+)</text>
        <dbReference type="Rhea" id="RHEA:22584"/>
        <dbReference type="ChEBI" id="CHEBI:15378"/>
        <dbReference type="ChEBI" id="CHEBI:29033"/>
        <dbReference type="ChEBI" id="CHEBI:57306"/>
        <dbReference type="ChEBI" id="CHEBI:60344"/>
        <dbReference type="EC" id="4.98.1.1"/>
    </reaction>
    <physiologicalReaction direction="left-to-right" evidence="12">
        <dbReference type="Rhea" id="RHEA:22585"/>
    </physiologicalReaction>
</comment>
<evidence type="ECO:0000256" key="9">
    <source>
        <dbReference type="ARBA" id="ARBA00025737"/>
    </source>
</evidence>
<evidence type="ECO:0000259" key="15">
    <source>
        <dbReference type="Pfam" id="PF20628"/>
    </source>
</evidence>
<dbReference type="Proteomes" id="UP000662818">
    <property type="component" value="Chromosome"/>
</dbReference>
<evidence type="ECO:0000256" key="5">
    <source>
        <dbReference type="ARBA" id="ARBA00022729"/>
    </source>
</evidence>
<comment type="subcellular location">
    <subcellularLocation>
        <location evidence="1">Cell envelope</location>
    </subcellularLocation>
</comment>
<dbReference type="PROSITE" id="PS51404">
    <property type="entry name" value="DYP_PEROXIDASE"/>
    <property type="match status" value="1"/>
</dbReference>
<feature type="domain" description="Dyp-type peroxidase N-terminal" evidence="14">
    <location>
        <begin position="56"/>
        <end position="216"/>
    </location>
</feature>
<evidence type="ECO:0000313" key="17">
    <source>
        <dbReference type="Proteomes" id="UP000662818"/>
    </source>
</evidence>
<evidence type="ECO:0000256" key="11">
    <source>
        <dbReference type="ARBA" id="ARBA00033775"/>
    </source>
</evidence>
<dbReference type="EMBL" id="CP022295">
    <property type="protein sequence ID" value="QSR27444.1"/>
    <property type="molecule type" value="Genomic_DNA"/>
</dbReference>
<comment type="function">
    <text evidence="13">Involved in the recovery of exogenous heme iron. Extracts iron from heme while preserving the protoporphyrin ring intact.</text>
</comment>
<evidence type="ECO:0000256" key="1">
    <source>
        <dbReference type="ARBA" id="ARBA00004196"/>
    </source>
</evidence>
<dbReference type="SUPFAM" id="SSF54909">
    <property type="entry name" value="Dimeric alpha+beta barrel"/>
    <property type="match status" value="1"/>
</dbReference>
<keyword evidence="5" id="KW-0732">Signal</keyword>
<dbReference type="Pfam" id="PF04261">
    <property type="entry name" value="Dyp_perox_N"/>
    <property type="match status" value="1"/>
</dbReference>
<dbReference type="PANTHER" id="PTHR30521:SF4">
    <property type="entry name" value="DEFERROCHELATASE"/>
    <property type="match status" value="1"/>
</dbReference>
<reference evidence="16 17" key="1">
    <citation type="submission" date="2017-06" db="EMBL/GenBank/DDBJ databases">
        <title>Complete Genome Sequence of the Soil Carbazole-Degrading Bacterium Nocardioides aromaticivorans IC177.</title>
        <authorList>
            <person name="Vejarano F."/>
            <person name="Suzuki-Minakuchi C."/>
            <person name="Ohtsubo Y."/>
            <person name="Tsuda M."/>
            <person name="Okada K."/>
            <person name="Nojiri H."/>
        </authorList>
    </citation>
    <scope>NUCLEOTIDE SEQUENCE [LARGE SCALE GENOMIC DNA]</scope>
    <source>
        <strain evidence="16 17">IC177</strain>
    </source>
</reference>
<evidence type="ECO:0000256" key="7">
    <source>
        <dbReference type="ARBA" id="ARBA00023004"/>
    </source>
</evidence>
<evidence type="ECO:0000256" key="13">
    <source>
        <dbReference type="RuleBase" id="RU365017"/>
    </source>
</evidence>
<dbReference type="InterPro" id="IPR011008">
    <property type="entry name" value="Dimeric_a/b-barrel"/>
</dbReference>
<evidence type="ECO:0000256" key="8">
    <source>
        <dbReference type="ARBA" id="ARBA00023239"/>
    </source>
</evidence>
<evidence type="ECO:0000256" key="2">
    <source>
        <dbReference type="ARBA" id="ARBA00022559"/>
    </source>
</evidence>
<dbReference type="PANTHER" id="PTHR30521">
    <property type="entry name" value="DEFERROCHELATASE/PEROXIDASE"/>
    <property type="match status" value="1"/>
</dbReference>
<keyword evidence="3 13" id="KW-0349">Heme</keyword>
<dbReference type="InterPro" id="IPR048328">
    <property type="entry name" value="Dyp_perox_C"/>
</dbReference>
<evidence type="ECO:0000256" key="10">
    <source>
        <dbReference type="ARBA" id="ARBA00033771"/>
    </source>
</evidence>
<dbReference type="RefSeq" id="WP_207011306.1">
    <property type="nucleotide sequence ID" value="NZ_CP022295.1"/>
</dbReference>
<comment type="similarity">
    <text evidence="9 13">Belongs to the DyP-type peroxidase family.</text>
</comment>
<dbReference type="Pfam" id="PF20628">
    <property type="entry name" value="Dyp_perox_C"/>
    <property type="match status" value="1"/>
</dbReference>
<dbReference type="InterPro" id="IPR006314">
    <property type="entry name" value="Dyp_peroxidase"/>
</dbReference>
<keyword evidence="2 13" id="KW-0575">Peroxidase</keyword>
<organism evidence="16 17">
    <name type="scientific">Nocardioides aromaticivorans</name>
    <dbReference type="NCBI Taxonomy" id="200618"/>
    <lineage>
        <taxon>Bacteria</taxon>
        <taxon>Bacillati</taxon>
        <taxon>Actinomycetota</taxon>
        <taxon>Actinomycetes</taxon>
        <taxon>Propionibacteriales</taxon>
        <taxon>Nocardioidaceae</taxon>
        <taxon>Nocardioides</taxon>
    </lineage>
</organism>
<evidence type="ECO:0000256" key="6">
    <source>
        <dbReference type="ARBA" id="ARBA00023002"/>
    </source>
</evidence>
<evidence type="ECO:0000256" key="3">
    <source>
        <dbReference type="ARBA" id="ARBA00022617"/>
    </source>
</evidence>
<dbReference type="InterPro" id="IPR048327">
    <property type="entry name" value="Dyp_perox_N"/>
</dbReference>